<protein>
    <submittedName>
        <fullName evidence="1">Uncharacterized protein</fullName>
    </submittedName>
</protein>
<proteinExistence type="predicted"/>
<gene>
    <name evidence="1" type="ORF">AB5J51_10040</name>
</gene>
<organism evidence="1">
    <name type="scientific">Streptomyces sp. R33</name>
    <dbReference type="NCBI Taxonomy" id="3238629"/>
    <lineage>
        <taxon>Bacteria</taxon>
        <taxon>Bacillati</taxon>
        <taxon>Actinomycetota</taxon>
        <taxon>Actinomycetes</taxon>
        <taxon>Kitasatosporales</taxon>
        <taxon>Streptomycetaceae</taxon>
        <taxon>Streptomyces</taxon>
    </lineage>
</organism>
<name>A0AB39Y177_9ACTN</name>
<dbReference type="RefSeq" id="WP_369777476.1">
    <property type="nucleotide sequence ID" value="NZ_CP165727.1"/>
</dbReference>
<accession>A0AB39Y177</accession>
<sequence length="240" mass="26328">MSSTAHHPPTGTGGCDPGAIDELACVAAGIQRRAEVTQEHLPQLREFQEKFNSARTQYTTARLAAKTDLDEAAATLGKVREQIRCRVTHEQRHCLQQAVDKVFDDIRRCQGGWGCCVDDCGCEFDDTVGRDDTVATLSARIARYTADTLKAAACFTALDGELTALPERAAKIRTEAAQLLADVCDAVLGKDVVRLYARLLVLLRRITEAWRGFETVSEFVDCLCRALLCVLKGWQAIAVL</sequence>
<dbReference type="AlphaFoldDB" id="A0AB39Y177"/>
<dbReference type="EMBL" id="CP165727">
    <property type="protein sequence ID" value="XDV63249.1"/>
    <property type="molecule type" value="Genomic_DNA"/>
</dbReference>
<reference evidence="1" key="1">
    <citation type="submission" date="2024-08" db="EMBL/GenBank/DDBJ databases">
        <authorList>
            <person name="Yu S.T."/>
        </authorList>
    </citation>
    <scope>NUCLEOTIDE SEQUENCE</scope>
    <source>
        <strain evidence="1">R33</strain>
    </source>
</reference>
<evidence type="ECO:0000313" key="1">
    <source>
        <dbReference type="EMBL" id="XDV63249.1"/>
    </source>
</evidence>